<dbReference type="RefSeq" id="WP_159373214.1">
    <property type="nucleotide sequence ID" value="NZ_JTLV02000001.1"/>
</dbReference>
<reference evidence="1" key="3">
    <citation type="submission" date="2017-11" db="EMBL/GenBank/DDBJ databases">
        <title>Cell-free culture of the endosymbiotic bacteria Spiroplasma poulsonii highlights bacterial genes involved in host-symbiont interactions.</title>
        <authorList>
            <person name="Masson F."/>
            <person name="Calderon Copete S.P."/>
            <person name="Schupfer F."/>
            <person name="Garcia-Arraez G."/>
            <person name="Lemaitre B."/>
        </authorList>
    </citation>
    <scope>NUCLEOTIDE SEQUENCE</scope>
    <source>
        <strain evidence="1">MSRO</strain>
    </source>
</reference>
<dbReference type="EMBL" id="JTLV02000006">
    <property type="protein sequence ID" value="PQM29869.1"/>
    <property type="molecule type" value="Genomic_DNA"/>
</dbReference>
<dbReference type="AlphaFoldDB" id="A0A2P6F8R8"/>
<evidence type="ECO:0000313" key="3">
    <source>
        <dbReference type="EMBL" id="PQM29923.1"/>
    </source>
</evidence>
<dbReference type="EMBL" id="JTLV02000006">
    <property type="protein sequence ID" value="PQM29847.1"/>
    <property type="molecule type" value="Genomic_DNA"/>
</dbReference>
<protein>
    <recommendedName>
        <fullName evidence="7">PD-(D/E)XK endonuclease-like domain-containing protein</fullName>
    </recommendedName>
</protein>
<dbReference type="EMBL" id="JTLV02000001">
    <property type="protein sequence ID" value="PQM30636.1"/>
    <property type="molecule type" value="Genomic_DNA"/>
</dbReference>
<comment type="caution">
    <text evidence="1">The sequence shown here is derived from an EMBL/GenBank/DDBJ whole genome shotgun (WGS) entry which is preliminary data.</text>
</comment>
<sequence>MMPSCEIKPLYIYNNELHKYSILIPSVSQIVNILVPKDYSQIDENILKLAQTRGICLHNMIDCWIKNNFDDELIEFINCDIKSHKDIFNNFTKLYQETFKDIKFKHYETEKTLYNPLMCGTTDFIGITIDNEYIICDWKITSSNEETDIKRYIWQLKLYYLLEKDFCIDSKKILMIIINPKLKIVIKEKVNITKQDLEKIKDAILIWQEREEWENATRN</sequence>
<evidence type="ECO:0000313" key="2">
    <source>
        <dbReference type="EMBL" id="PQM29869.1"/>
    </source>
</evidence>
<evidence type="ECO:0000313" key="4">
    <source>
        <dbReference type="EMBL" id="PQM30636.1"/>
    </source>
</evidence>
<accession>A0A2P6F8R8</accession>
<dbReference type="OrthoDB" id="390028at2"/>
<evidence type="ECO:0000313" key="5">
    <source>
        <dbReference type="EMBL" id="PQM32493.1"/>
    </source>
</evidence>
<gene>
    <name evidence="4" type="ORF">SMSRO_SF004160</name>
    <name evidence="5" type="ORF">SMSRO_SF024140</name>
    <name evidence="1" type="ORF">SMSRO_SF027300</name>
    <name evidence="2" type="ORF">SMSRO_SF027520</name>
    <name evidence="3" type="ORF">SMSRO_SF028060</name>
</gene>
<evidence type="ECO:0000313" key="6">
    <source>
        <dbReference type="Proteomes" id="UP000031565"/>
    </source>
</evidence>
<dbReference type="EMBL" id="JTLV02000006">
    <property type="protein sequence ID" value="PQM29923.1"/>
    <property type="molecule type" value="Genomic_DNA"/>
</dbReference>
<evidence type="ECO:0000313" key="1">
    <source>
        <dbReference type="EMBL" id="PQM29847.1"/>
    </source>
</evidence>
<proteinExistence type="predicted"/>
<evidence type="ECO:0008006" key="7">
    <source>
        <dbReference type="Google" id="ProtNLM"/>
    </source>
</evidence>
<dbReference type="EMBL" id="JTLV02000001">
    <property type="protein sequence ID" value="PQM32493.1"/>
    <property type="molecule type" value="Genomic_DNA"/>
</dbReference>
<reference evidence="1" key="1">
    <citation type="submission" date="2014-10" db="EMBL/GenBank/DDBJ databases">
        <authorList>
            <person name="Seo M.-J."/>
            <person name="Seok Y.J."/>
            <person name="Cha I.-T."/>
        </authorList>
    </citation>
    <scope>NUCLEOTIDE SEQUENCE</scope>
    <source>
        <strain evidence="1">MSRO</strain>
    </source>
</reference>
<name>A0A2P6F8R8_9MOLU</name>
<reference evidence="1 6" key="2">
    <citation type="journal article" date="2015" name="MBio">
        <title>Genome sequence of the Drosophila melanogaster male-killing Spiroplasma strain MSRO endosymbiont.</title>
        <authorList>
            <person name="Paredes J.C."/>
            <person name="Herren J.K."/>
            <person name="Schupfer F."/>
            <person name="Marin R."/>
            <person name="Claverol S."/>
            <person name="Kuo C.H."/>
            <person name="Lemaitre B."/>
            <person name="Beven L."/>
        </authorList>
    </citation>
    <scope>NUCLEOTIDE SEQUENCE [LARGE SCALE GENOMIC DNA]</scope>
    <source>
        <strain evidence="1 6">MSRO</strain>
    </source>
</reference>
<keyword evidence="6" id="KW-1185">Reference proteome</keyword>
<organism evidence="1 6">
    <name type="scientific">Spiroplasma poulsonii</name>
    <dbReference type="NCBI Taxonomy" id="2138"/>
    <lineage>
        <taxon>Bacteria</taxon>
        <taxon>Bacillati</taxon>
        <taxon>Mycoplasmatota</taxon>
        <taxon>Mollicutes</taxon>
        <taxon>Entomoplasmatales</taxon>
        <taxon>Spiroplasmataceae</taxon>
        <taxon>Spiroplasma</taxon>
    </lineage>
</organism>
<dbReference type="Proteomes" id="UP000031565">
    <property type="component" value="Unassembled WGS sequence"/>
</dbReference>